<dbReference type="RefSeq" id="WP_377902617.1">
    <property type="nucleotide sequence ID" value="NZ_JBHRZS010000002.1"/>
</dbReference>
<gene>
    <name evidence="1" type="ORF">ACFOSV_01385</name>
</gene>
<proteinExistence type="predicted"/>
<name>A0ABV8APG6_9BACT</name>
<protein>
    <submittedName>
        <fullName evidence="1">Uncharacterized protein</fullName>
    </submittedName>
</protein>
<dbReference type="EMBL" id="JBHRZS010000002">
    <property type="protein sequence ID" value="MFC3878806.1"/>
    <property type="molecule type" value="Genomic_DNA"/>
</dbReference>
<accession>A0ABV8APG6</accession>
<evidence type="ECO:0000313" key="1">
    <source>
        <dbReference type="EMBL" id="MFC3878806.1"/>
    </source>
</evidence>
<sequence length="997" mass="111301">MCAAKNIKLSISLTSDDGTPLSIKTIQINGQIFKPESRELDSPAVQDKAAVIPVIASVDTIEENLHPKKETDVPLPRSEDYDTLEKYGGKSIYKTFWGSLTYTPLDEGRSQVTFEGDEDVFDPELVGCWVEPSRIHKCPASYPHSGRNYFPNALSVVYSRVIDFIDGKNLILDFAYNGGERTQPKPISQQDGIFFFDNRFALESWVNSLSRKDTLKAKAGQIYGVLGMPSIIVKPDSVLNFEKEEEGKSPAIHCMWSDAFTGDAEGKGLDSPGSFKETFGDNGTFFHLPGTGKVDINFDWQFIPATYSQKVVQFGSPNGSFFNDASPLSTQYGLKRVANYDQFRLKDEMKAALGFVREGVTFSMPNQGYCNGGGIHDGRDISQFCTYRFEGDWVSKNPNNMKARTSGGLRIEWVGFPDGRLGNFIEMESEKASRFDNLNLRFISPNRVEVDSPYFTWHHLASQEFTGGTSTGSEMQTLIISGFSIGMNTNGDFWLINGDEDTLGRSFSSNQMNIFDKIPRRNEVISQNLTDHKSNGLIGKIDDQTFEIWGWSIQKGDVLSFGGQNLTVTQTQRKWKTWQQYGAQFPSPEPRLNRSDRRITYTEIKIDKPIPNSVGEVSFKIEQSKLEPLLDGAFRKGCSAIWGDGKEAPGHLLYTDYNVNLVMKNIQTHGLIRSTARPLYAETTAPLKGNISSIPVGNLGSKIWGKGCKLQLAHPETGIKQEVELITSFSGNSGNLLIKPIGLTQEFPAGSIVVGLFSLCSEASFENVYFVNEDGSPSYSERIDYRPQGLRLRQLLLSDDRYRVKIHSGRISWYSNLDNRFEPELEFTGHPHLVNPKSVVPVILNPVFPDRKGAKFGFQLKEEGKEEIFITSRVVAKDGKEIHLDNSELGSDLTLEGNGTFIIDNLKSGQFVTRGKKENYGFNLRFQDRFLKSTSLNIHGKNGKAGLIIDSPYAIGDFTLKLVNWELFPGIFNGGGFQTKQDTQHPEYGSFVSIQTG</sequence>
<organism evidence="1 2">
    <name type="scientific">Algoriphagus namhaensis</name>
    <dbReference type="NCBI Taxonomy" id="915353"/>
    <lineage>
        <taxon>Bacteria</taxon>
        <taxon>Pseudomonadati</taxon>
        <taxon>Bacteroidota</taxon>
        <taxon>Cytophagia</taxon>
        <taxon>Cytophagales</taxon>
        <taxon>Cyclobacteriaceae</taxon>
        <taxon>Algoriphagus</taxon>
    </lineage>
</organism>
<comment type="caution">
    <text evidence="1">The sequence shown here is derived from an EMBL/GenBank/DDBJ whole genome shotgun (WGS) entry which is preliminary data.</text>
</comment>
<dbReference type="Proteomes" id="UP001595805">
    <property type="component" value="Unassembled WGS sequence"/>
</dbReference>
<keyword evidence="2" id="KW-1185">Reference proteome</keyword>
<reference evidence="2" key="1">
    <citation type="journal article" date="2019" name="Int. J. Syst. Evol. Microbiol.">
        <title>The Global Catalogue of Microorganisms (GCM) 10K type strain sequencing project: providing services to taxonomists for standard genome sequencing and annotation.</title>
        <authorList>
            <consortium name="The Broad Institute Genomics Platform"/>
            <consortium name="The Broad Institute Genome Sequencing Center for Infectious Disease"/>
            <person name="Wu L."/>
            <person name="Ma J."/>
        </authorList>
    </citation>
    <scope>NUCLEOTIDE SEQUENCE [LARGE SCALE GENOMIC DNA]</scope>
    <source>
        <strain evidence="2">CCUG 60523</strain>
    </source>
</reference>
<evidence type="ECO:0000313" key="2">
    <source>
        <dbReference type="Proteomes" id="UP001595805"/>
    </source>
</evidence>